<dbReference type="OrthoDB" id="5508619at2"/>
<sequence>MLSRLASSIVSRCALAGTLAFTAFTGLGCVDEQDHLVISRAVWFDARDNCVLSNNTASPLNMVADVSFDTQIGMGFVVENNQIQNAGSNTGIDDSVVQLLSADVTFTYSGGAAPTGFNSPIPQTSIAGGESDVVLVDIPTSITEQLRGTLSEGVIEVLEMTVVIKARRTDSISDDGPLGKIETQEFTYPLEICLGCLRYCGAPSDSEECVGVCPSTTGFSGTCGYAQGLPVSAPGCEPDA</sequence>
<dbReference type="AlphaFoldDB" id="A6GHC1"/>
<dbReference type="EMBL" id="ABCS01000117">
    <property type="protein sequence ID" value="EDM74736.1"/>
    <property type="molecule type" value="Genomic_DNA"/>
</dbReference>
<feature type="signal peptide" evidence="1">
    <location>
        <begin position="1"/>
        <end position="16"/>
    </location>
</feature>
<protein>
    <recommendedName>
        <fullName evidence="4">Lipoprotein</fullName>
    </recommendedName>
</protein>
<dbReference type="RefSeq" id="WP_006976108.1">
    <property type="nucleotide sequence ID" value="NZ_ABCS01000117.1"/>
</dbReference>
<comment type="caution">
    <text evidence="2">The sequence shown here is derived from an EMBL/GenBank/DDBJ whole genome shotgun (WGS) entry which is preliminary data.</text>
</comment>
<evidence type="ECO:0000313" key="2">
    <source>
        <dbReference type="EMBL" id="EDM74736.1"/>
    </source>
</evidence>
<evidence type="ECO:0000313" key="3">
    <source>
        <dbReference type="Proteomes" id="UP000005801"/>
    </source>
</evidence>
<dbReference type="PROSITE" id="PS51257">
    <property type="entry name" value="PROKAR_LIPOPROTEIN"/>
    <property type="match status" value="1"/>
</dbReference>
<name>A6GHC1_9BACT</name>
<keyword evidence="3" id="KW-1185">Reference proteome</keyword>
<reference evidence="2 3" key="1">
    <citation type="submission" date="2007-06" db="EMBL/GenBank/DDBJ databases">
        <authorList>
            <person name="Shimkets L."/>
            <person name="Ferriera S."/>
            <person name="Johnson J."/>
            <person name="Kravitz S."/>
            <person name="Beeson K."/>
            <person name="Sutton G."/>
            <person name="Rogers Y.-H."/>
            <person name="Friedman R."/>
            <person name="Frazier M."/>
            <person name="Venter J.C."/>
        </authorList>
    </citation>
    <scope>NUCLEOTIDE SEQUENCE [LARGE SCALE GENOMIC DNA]</scope>
    <source>
        <strain evidence="2 3">SIR-1</strain>
    </source>
</reference>
<evidence type="ECO:0008006" key="4">
    <source>
        <dbReference type="Google" id="ProtNLM"/>
    </source>
</evidence>
<dbReference type="Proteomes" id="UP000005801">
    <property type="component" value="Unassembled WGS sequence"/>
</dbReference>
<keyword evidence="1" id="KW-0732">Signal</keyword>
<accession>A6GHC1</accession>
<dbReference type="STRING" id="391625.PPSIR1_35472"/>
<evidence type="ECO:0000256" key="1">
    <source>
        <dbReference type="SAM" id="SignalP"/>
    </source>
</evidence>
<gene>
    <name evidence="2" type="ORF">PPSIR1_35472</name>
</gene>
<organism evidence="2 3">
    <name type="scientific">Plesiocystis pacifica SIR-1</name>
    <dbReference type="NCBI Taxonomy" id="391625"/>
    <lineage>
        <taxon>Bacteria</taxon>
        <taxon>Pseudomonadati</taxon>
        <taxon>Myxococcota</taxon>
        <taxon>Polyangia</taxon>
        <taxon>Nannocystales</taxon>
        <taxon>Nannocystaceae</taxon>
        <taxon>Plesiocystis</taxon>
    </lineage>
</organism>
<feature type="chain" id="PRO_5002697476" description="Lipoprotein" evidence="1">
    <location>
        <begin position="17"/>
        <end position="240"/>
    </location>
</feature>
<proteinExistence type="predicted"/>